<comment type="cofactor">
    <cofactor evidence="8">
        <name>Mg(2+)</name>
        <dbReference type="ChEBI" id="CHEBI:18420"/>
    </cofactor>
</comment>
<keyword evidence="1 8" id="KW-0444">Lipid biosynthesis</keyword>
<evidence type="ECO:0000313" key="10">
    <source>
        <dbReference type="EMBL" id="CDB46691.1"/>
    </source>
</evidence>
<evidence type="ECO:0000256" key="1">
    <source>
        <dbReference type="ARBA" id="ARBA00022516"/>
    </source>
</evidence>
<dbReference type="Proteomes" id="UP000484547">
    <property type="component" value="Unassembled WGS sequence"/>
</dbReference>
<keyword evidence="13" id="KW-1185">Reference proteome</keyword>
<evidence type="ECO:0000259" key="9">
    <source>
        <dbReference type="Pfam" id="PF01648"/>
    </source>
</evidence>
<evidence type="ECO:0000256" key="2">
    <source>
        <dbReference type="ARBA" id="ARBA00022679"/>
    </source>
</evidence>
<evidence type="ECO:0000256" key="3">
    <source>
        <dbReference type="ARBA" id="ARBA00022723"/>
    </source>
</evidence>
<evidence type="ECO:0000313" key="12">
    <source>
        <dbReference type="EMBL" id="MTU04707.1"/>
    </source>
</evidence>
<accession>A0A3G9HEZ6</accession>
<reference evidence="13 14" key="2">
    <citation type="journal article" date="2019" name="Nat. Med.">
        <title>A library of human gut bacterial isolates paired with longitudinal multiomics data enables mechanistic microbiome research.</title>
        <authorList>
            <person name="Poyet M."/>
            <person name="Groussin M."/>
            <person name="Gibbons S.M."/>
            <person name="Avila-Pacheco J."/>
            <person name="Jiang X."/>
            <person name="Kearney S.M."/>
            <person name="Perrotta A.R."/>
            <person name="Berdy B."/>
            <person name="Zhao S."/>
            <person name="Lieberman T.D."/>
            <person name="Swanson P.K."/>
            <person name="Smith M."/>
            <person name="Roesemann S."/>
            <person name="Alexander J.E."/>
            <person name="Rich S.A."/>
            <person name="Livny J."/>
            <person name="Vlamakis H."/>
            <person name="Clish C."/>
            <person name="Bullock K."/>
            <person name="Deik A."/>
            <person name="Scott J."/>
            <person name="Pierce K.A."/>
            <person name="Xavier R.J."/>
            <person name="Alm E.J."/>
        </authorList>
    </citation>
    <scope>NUCLEOTIDE SEQUENCE [LARGE SCALE GENOMIC DNA]</scope>
    <source>
        <strain evidence="11 14">BIOML-A13</strain>
        <strain evidence="12 13">BIOML-A3</strain>
    </source>
</reference>
<sequence>MIVGIGCDLTEIYRVKKALTIEKFAARVFSPAEQEYCEARGMQKFASYAARFAAKEALLKALGTGLRGGKLIDIEVYNDCMGKPSLRLSGYFATLAEERGVKEIYLSLSHTKELAMAQVVLEG</sequence>
<dbReference type="InterPro" id="IPR008278">
    <property type="entry name" value="4-PPantetheinyl_Trfase_dom"/>
</dbReference>
<name>A0A3G9HEZ6_9FIRM</name>
<dbReference type="EC" id="2.7.8.7" evidence="8"/>
<reference evidence="10" key="1">
    <citation type="submission" date="2012-11" db="EMBL/GenBank/DDBJ databases">
        <title>Dependencies among metagenomic species, viruses, plasmids and units of genetic variation.</title>
        <authorList>
            <person name="Nielsen H.B."/>
            <person name="Almeida M."/>
            <person name="Juncker A.S."/>
            <person name="Rasmussen S."/>
            <person name="Li J."/>
            <person name="Sunagawa S."/>
            <person name="Plichta D."/>
            <person name="Gautier L."/>
            <person name="Le Chatelier E."/>
            <person name="Peletier E."/>
            <person name="Bonde I."/>
            <person name="Nielsen T."/>
            <person name="Manichanh C."/>
            <person name="Arumugam M."/>
            <person name="Batto J."/>
            <person name="Santos M.B.Q.D."/>
            <person name="Blom N."/>
            <person name="Borruel N."/>
            <person name="Burgdorf K.S."/>
            <person name="Boumezbeur F."/>
            <person name="Casellas F."/>
            <person name="Dore J."/>
            <person name="Guarner F."/>
            <person name="Hansen T."/>
            <person name="Hildebrand F."/>
            <person name="Kaas R.S."/>
            <person name="Kennedy S."/>
            <person name="Kristiansen K."/>
            <person name="Kultima J.R."/>
            <person name="Leonard P."/>
            <person name="Levenez F."/>
            <person name="Lund O."/>
            <person name="Moumen B."/>
            <person name="Le Paslier D."/>
            <person name="Pons N."/>
            <person name="Pedersen O."/>
            <person name="Prifti E."/>
            <person name="Qin J."/>
            <person name="Raes J."/>
            <person name="Tap J."/>
            <person name="Tims S."/>
            <person name="Ussery D.W."/>
            <person name="Yamada T."/>
            <person name="MetaHit consortium"/>
            <person name="Renault P."/>
            <person name="Sicheritz-Ponten T."/>
            <person name="Bork P."/>
            <person name="Wang J."/>
            <person name="Brunak S."/>
            <person name="Ehrlich S.D."/>
        </authorList>
    </citation>
    <scope>NUCLEOTIDE SEQUENCE [LARGE SCALE GENOMIC DNA]</scope>
</reference>
<dbReference type="Proteomes" id="UP000443070">
    <property type="component" value="Unassembled WGS sequence"/>
</dbReference>
<comment type="subcellular location">
    <subcellularLocation>
        <location evidence="8">Cytoplasm</location>
    </subcellularLocation>
</comment>
<keyword evidence="4 8" id="KW-0276">Fatty acid metabolism</keyword>
<evidence type="ECO:0000313" key="14">
    <source>
        <dbReference type="Proteomes" id="UP000484547"/>
    </source>
</evidence>
<evidence type="ECO:0000313" key="13">
    <source>
        <dbReference type="Proteomes" id="UP000443070"/>
    </source>
</evidence>
<keyword evidence="7 8" id="KW-0275">Fatty acid biosynthesis</keyword>
<dbReference type="HAMAP" id="MF_00101">
    <property type="entry name" value="AcpS"/>
    <property type="match status" value="1"/>
</dbReference>
<keyword evidence="2 8" id="KW-0808">Transferase</keyword>
<dbReference type="Pfam" id="PF01648">
    <property type="entry name" value="ACPS"/>
    <property type="match status" value="1"/>
</dbReference>
<comment type="catalytic activity">
    <reaction evidence="8">
        <text>apo-[ACP] + CoA = holo-[ACP] + adenosine 3',5'-bisphosphate + H(+)</text>
        <dbReference type="Rhea" id="RHEA:12068"/>
        <dbReference type="Rhea" id="RHEA-COMP:9685"/>
        <dbReference type="Rhea" id="RHEA-COMP:9690"/>
        <dbReference type="ChEBI" id="CHEBI:15378"/>
        <dbReference type="ChEBI" id="CHEBI:29999"/>
        <dbReference type="ChEBI" id="CHEBI:57287"/>
        <dbReference type="ChEBI" id="CHEBI:58343"/>
        <dbReference type="ChEBI" id="CHEBI:64479"/>
        <dbReference type="EC" id="2.7.8.7"/>
    </reaction>
</comment>
<keyword evidence="6 8" id="KW-0443">Lipid metabolism</keyword>
<dbReference type="EMBL" id="WNBM01000008">
    <property type="protein sequence ID" value="MTT76508.1"/>
    <property type="molecule type" value="Genomic_DNA"/>
</dbReference>
<keyword evidence="8" id="KW-0963">Cytoplasm</keyword>
<dbReference type="GeneID" id="49407927"/>
<dbReference type="AlphaFoldDB" id="A0A3G9HEZ6"/>
<dbReference type="GO" id="GO:0005737">
    <property type="term" value="C:cytoplasm"/>
    <property type="evidence" value="ECO:0007669"/>
    <property type="project" value="UniProtKB-SubCell"/>
</dbReference>
<dbReference type="InterPro" id="IPR002582">
    <property type="entry name" value="ACPS"/>
</dbReference>
<evidence type="ECO:0000256" key="4">
    <source>
        <dbReference type="ARBA" id="ARBA00022832"/>
    </source>
</evidence>
<evidence type="ECO:0000256" key="5">
    <source>
        <dbReference type="ARBA" id="ARBA00022842"/>
    </source>
</evidence>
<dbReference type="InterPro" id="IPR004568">
    <property type="entry name" value="Ppantetheine-prot_Trfase_dom"/>
</dbReference>
<dbReference type="GO" id="GO:0008897">
    <property type="term" value="F:holo-[acyl-carrier-protein] synthase activity"/>
    <property type="evidence" value="ECO:0007669"/>
    <property type="project" value="UniProtKB-UniRule"/>
</dbReference>
<evidence type="ECO:0000256" key="6">
    <source>
        <dbReference type="ARBA" id="ARBA00023098"/>
    </source>
</evidence>
<evidence type="ECO:0000313" key="11">
    <source>
        <dbReference type="EMBL" id="MTT76508.1"/>
    </source>
</evidence>
<proteinExistence type="inferred from homology"/>
<feature type="domain" description="4'-phosphopantetheinyl transferase" evidence="9">
    <location>
        <begin position="4"/>
        <end position="100"/>
    </location>
</feature>
<feature type="binding site" evidence="8">
    <location>
        <position position="8"/>
    </location>
    <ligand>
        <name>Mg(2+)</name>
        <dbReference type="ChEBI" id="CHEBI:18420"/>
    </ligand>
</feature>
<protein>
    <recommendedName>
        <fullName evidence="8">Holo-[acyl-carrier-protein] synthase</fullName>
        <shortName evidence="8">Holo-ACP synthase</shortName>
        <ecNumber evidence="8">2.7.8.7</ecNumber>
    </recommendedName>
    <alternativeName>
        <fullName evidence="8">4'-phosphopantetheinyl transferase AcpS</fullName>
    </alternativeName>
</protein>
<evidence type="ECO:0000256" key="7">
    <source>
        <dbReference type="ARBA" id="ARBA00023160"/>
    </source>
</evidence>
<evidence type="ECO:0000256" key="8">
    <source>
        <dbReference type="HAMAP-Rule" id="MF_00101"/>
    </source>
</evidence>
<keyword evidence="3 8" id="KW-0479">Metal-binding</keyword>
<organism evidence="10">
    <name type="scientific">Phascolarctobacterium faecium</name>
    <dbReference type="NCBI Taxonomy" id="33025"/>
    <lineage>
        <taxon>Bacteria</taxon>
        <taxon>Bacillati</taxon>
        <taxon>Bacillota</taxon>
        <taxon>Negativicutes</taxon>
        <taxon>Acidaminococcales</taxon>
        <taxon>Acidaminococcaceae</taxon>
        <taxon>Phascolarctobacterium</taxon>
    </lineage>
</organism>
<dbReference type="NCBIfam" id="TIGR00556">
    <property type="entry name" value="pantethn_trn"/>
    <property type="match status" value="1"/>
</dbReference>
<keyword evidence="5 8" id="KW-0460">Magnesium</keyword>
<comment type="caution">
    <text evidence="10">The sequence shown here is derived from an EMBL/GenBank/DDBJ whole genome shotgun (WGS) entry which is preliminary data.</text>
</comment>
<dbReference type="EMBL" id="WNBW01000010">
    <property type="protein sequence ID" value="MTU04707.1"/>
    <property type="molecule type" value="Genomic_DNA"/>
</dbReference>
<gene>
    <name evidence="8 11" type="primary">acpS</name>
    <name evidence="10" type="ORF">BN533_00110</name>
    <name evidence="11" type="ORF">GMD11_09560</name>
    <name evidence="12" type="ORF">GMD18_09895</name>
</gene>
<dbReference type="GO" id="GO:0006633">
    <property type="term" value="P:fatty acid biosynthetic process"/>
    <property type="evidence" value="ECO:0007669"/>
    <property type="project" value="UniProtKB-UniRule"/>
</dbReference>
<dbReference type="NCBIfam" id="TIGR00516">
    <property type="entry name" value="acpS"/>
    <property type="match status" value="1"/>
</dbReference>
<dbReference type="GO" id="GO:0000287">
    <property type="term" value="F:magnesium ion binding"/>
    <property type="evidence" value="ECO:0007669"/>
    <property type="project" value="UniProtKB-UniRule"/>
</dbReference>
<dbReference type="InterPro" id="IPR037143">
    <property type="entry name" value="4-PPantetheinyl_Trfase_dom_sf"/>
</dbReference>
<dbReference type="EMBL" id="CBDS010000093">
    <property type="protein sequence ID" value="CDB46691.1"/>
    <property type="molecule type" value="Genomic_DNA"/>
</dbReference>
<dbReference type="SUPFAM" id="SSF56214">
    <property type="entry name" value="4'-phosphopantetheinyl transferase"/>
    <property type="match status" value="1"/>
</dbReference>
<comment type="function">
    <text evidence="8">Transfers the 4'-phosphopantetheine moiety from coenzyme A to a Ser of acyl-carrier-protein.</text>
</comment>
<comment type="similarity">
    <text evidence="8">Belongs to the P-Pant transferase superfamily. AcpS family.</text>
</comment>
<dbReference type="Gene3D" id="3.90.470.20">
    <property type="entry name" value="4'-phosphopantetheinyl transferase domain"/>
    <property type="match status" value="1"/>
</dbReference>
<dbReference type="RefSeq" id="WP_021717014.1">
    <property type="nucleotide sequence ID" value="NZ_AP019004.1"/>
</dbReference>
<feature type="binding site" evidence="8">
    <location>
        <position position="56"/>
    </location>
    <ligand>
        <name>Mg(2+)</name>
        <dbReference type="ChEBI" id="CHEBI:18420"/>
    </ligand>
</feature>
<accession>R6IMT2</accession>